<name>A0A813D7X1_POLGL</name>
<dbReference type="PANTHER" id="PTHR47765:SF2">
    <property type="entry name" value="EXONUCLEASE MUT-7 HOMOLOG"/>
    <property type="match status" value="1"/>
</dbReference>
<dbReference type="PROSITE" id="PS50088">
    <property type="entry name" value="ANK_REPEAT"/>
    <property type="match status" value="2"/>
</dbReference>
<dbReference type="OrthoDB" id="194358at2759"/>
<dbReference type="InterPro" id="IPR052408">
    <property type="entry name" value="Exonuclease_MUT-7-like"/>
</dbReference>
<dbReference type="EMBL" id="CAJNNV010000820">
    <property type="protein sequence ID" value="CAE8583662.1"/>
    <property type="molecule type" value="Genomic_DNA"/>
</dbReference>
<evidence type="ECO:0000313" key="4">
    <source>
        <dbReference type="EMBL" id="CAE8583662.1"/>
    </source>
</evidence>
<dbReference type="GO" id="GO:0008408">
    <property type="term" value="F:3'-5' exonuclease activity"/>
    <property type="evidence" value="ECO:0007669"/>
    <property type="project" value="InterPro"/>
</dbReference>
<feature type="repeat" description="ANK" evidence="1">
    <location>
        <begin position="89"/>
        <end position="121"/>
    </location>
</feature>
<dbReference type="InterPro" id="IPR036770">
    <property type="entry name" value="Ankyrin_rpt-contain_sf"/>
</dbReference>
<dbReference type="InterPro" id="IPR012337">
    <property type="entry name" value="RNaseH-like_sf"/>
</dbReference>
<dbReference type="AlphaFoldDB" id="A0A813D7X1"/>
<dbReference type="PANTHER" id="PTHR47765">
    <property type="entry name" value="3'-5' EXONUCLEASE DOMAIN-CONTAINING PROTEIN"/>
    <property type="match status" value="1"/>
</dbReference>
<feature type="region of interest" description="Disordered" evidence="2">
    <location>
        <begin position="273"/>
        <end position="302"/>
    </location>
</feature>
<proteinExistence type="predicted"/>
<dbReference type="Pfam" id="PF01612">
    <property type="entry name" value="DNA_pol_A_exo1"/>
    <property type="match status" value="1"/>
</dbReference>
<dbReference type="GO" id="GO:0003676">
    <property type="term" value="F:nucleic acid binding"/>
    <property type="evidence" value="ECO:0007669"/>
    <property type="project" value="InterPro"/>
</dbReference>
<protein>
    <recommendedName>
        <fullName evidence="3">3'-5' exonuclease domain-containing protein</fullName>
    </recommendedName>
</protein>
<gene>
    <name evidence="4" type="ORF">PGLA1383_LOCUS2617</name>
</gene>
<feature type="domain" description="3'-5' exonuclease" evidence="3">
    <location>
        <begin position="563"/>
        <end position="758"/>
    </location>
</feature>
<sequence>MPPTAPNGVAGLARQLRDFAVKRHEYSLSVIAEQVEEWQRQEGAGPESYLDIGNQSGKTALHFAAQLRGDGLAELLVSLRADVDVVTTRGHTPLIYACGRGRDSAVKRLLLAGARCRVRTVNGDTAQSMAEGRLLPCTLEALQLAEAAEEGQWLDFTADAQAVAAQADHVVNCPKMAGWTGDIPAPVADLLAERRAQAKARALPSPSHATAVEELAATLTLLLPPVPLTEEEEAQTALQQESRPTSKVLVPASRPAALQVAVALIRAAASFSDSSQVAQPERPSPQDPLVKSSRKSKFVSRAPKRQATALMRGAILAAARANIDLAPSACTLGLMRAVGVLPEAAQSLEATSELGPKHAKEAKVLATSAALSALRELLPGSTLSVAAIAEEGTPWMAVELLSCPSERGIDLEVDLPALQHILRGLCHEGAWGSDFGTALRWLAKLRPGPAASDTCAAAFSCLVAIFVQGAVAACGKGRPMRLHLRDDGVLLREARELFGENALDPLLACINESENGGFRFNLQPSNEPKLRELQLQPAAEGAACLELPRGSGVTFVADACGWEALEAQLTSATLVAVDTEWWDTGHGPALVQLAFARGDVGHTSISNGESEHRDSDDSSRSISCVACFLLDTLNAPAIMAVGLRRLFQRQDLVVLGWSFGEDRKRLTELCCGAHEGQDSPPEKATQFQVVDVQLLCCELLGLSSKISLSKACAIFLGGPLDKQEQCSDWRTRPLSESQARYAALDAAVLLDLHVEILKRQQQQQHQQQQQQQ</sequence>
<accession>A0A813D7X1</accession>
<dbReference type="Proteomes" id="UP000654075">
    <property type="component" value="Unassembled WGS sequence"/>
</dbReference>
<feature type="repeat" description="ANK" evidence="1">
    <location>
        <begin position="56"/>
        <end position="88"/>
    </location>
</feature>
<evidence type="ECO:0000313" key="5">
    <source>
        <dbReference type="Proteomes" id="UP000654075"/>
    </source>
</evidence>
<evidence type="ECO:0000259" key="3">
    <source>
        <dbReference type="Pfam" id="PF01612"/>
    </source>
</evidence>
<evidence type="ECO:0000256" key="1">
    <source>
        <dbReference type="PROSITE-ProRule" id="PRU00023"/>
    </source>
</evidence>
<dbReference type="SMART" id="SM00248">
    <property type="entry name" value="ANK"/>
    <property type="match status" value="2"/>
</dbReference>
<dbReference type="Pfam" id="PF12796">
    <property type="entry name" value="Ank_2"/>
    <property type="match status" value="1"/>
</dbReference>
<dbReference type="SUPFAM" id="SSF48403">
    <property type="entry name" value="Ankyrin repeat"/>
    <property type="match status" value="1"/>
</dbReference>
<dbReference type="Gene3D" id="3.30.420.10">
    <property type="entry name" value="Ribonuclease H-like superfamily/Ribonuclease H"/>
    <property type="match status" value="1"/>
</dbReference>
<dbReference type="SUPFAM" id="SSF53098">
    <property type="entry name" value="Ribonuclease H-like"/>
    <property type="match status" value="1"/>
</dbReference>
<dbReference type="InterPro" id="IPR036397">
    <property type="entry name" value="RNaseH_sf"/>
</dbReference>
<reference evidence="4" key="1">
    <citation type="submission" date="2021-02" db="EMBL/GenBank/DDBJ databases">
        <authorList>
            <person name="Dougan E. K."/>
            <person name="Rhodes N."/>
            <person name="Thang M."/>
            <person name="Chan C."/>
        </authorList>
    </citation>
    <scope>NUCLEOTIDE SEQUENCE</scope>
</reference>
<comment type="caution">
    <text evidence="4">The sequence shown here is derived from an EMBL/GenBank/DDBJ whole genome shotgun (WGS) entry which is preliminary data.</text>
</comment>
<feature type="compositionally biased region" description="Basic residues" evidence="2">
    <location>
        <begin position="292"/>
        <end position="302"/>
    </location>
</feature>
<evidence type="ECO:0000256" key="2">
    <source>
        <dbReference type="SAM" id="MobiDB-lite"/>
    </source>
</evidence>
<dbReference type="InterPro" id="IPR002562">
    <property type="entry name" value="3'-5'_exonuclease_dom"/>
</dbReference>
<dbReference type="PROSITE" id="PS50297">
    <property type="entry name" value="ANK_REP_REGION"/>
    <property type="match status" value="1"/>
</dbReference>
<dbReference type="Gene3D" id="1.25.40.20">
    <property type="entry name" value="Ankyrin repeat-containing domain"/>
    <property type="match status" value="1"/>
</dbReference>
<organism evidence="4 5">
    <name type="scientific">Polarella glacialis</name>
    <name type="common">Dinoflagellate</name>
    <dbReference type="NCBI Taxonomy" id="89957"/>
    <lineage>
        <taxon>Eukaryota</taxon>
        <taxon>Sar</taxon>
        <taxon>Alveolata</taxon>
        <taxon>Dinophyceae</taxon>
        <taxon>Suessiales</taxon>
        <taxon>Suessiaceae</taxon>
        <taxon>Polarella</taxon>
    </lineage>
</organism>
<keyword evidence="5" id="KW-1185">Reference proteome</keyword>
<dbReference type="GO" id="GO:0006139">
    <property type="term" value="P:nucleobase-containing compound metabolic process"/>
    <property type="evidence" value="ECO:0007669"/>
    <property type="project" value="InterPro"/>
</dbReference>
<dbReference type="InterPro" id="IPR002110">
    <property type="entry name" value="Ankyrin_rpt"/>
</dbReference>
<keyword evidence="1" id="KW-0040">ANK repeat</keyword>